<dbReference type="Proteomes" id="UP000030671">
    <property type="component" value="Unassembled WGS sequence"/>
</dbReference>
<dbReference type="SUPFAM" id="SSF81383">
    <property type="entry name" value="F-box domain"/>
    <property type="match status" value="1"/>
</dbReference>
<evidence type="ECO:0000313" key="2">
    <source>
        <dbReference type="Proteomes" id="UP000030671"/>
    </source>
</evidence>
<name>W4JQ36_HETIT</name>
<evidence type="ECO:0000313" key="1">
    <source>
        <dbReference type="EMBL" id="ETW75195.1"/>
    </source>
</evidence>
<dbReference type="EMBL" id="KI925466">
    <property type="protein sequence ID" value="ETW75195.1"/>
    <property type="molecule type" value="Genomic_DNA"/>
</dbReference>
<dbReference type="AlphaFoldDB" id="W4JQ36"/>
<dbReference type="InterPro" id="IPR036047">
    <property type="entry name" value="F-box-like_dom_sf"/>
</dbReference>
<dbReference type="Gene3D" id="1.20.1280.50">
    <property type="match status" value="1"/>
</dbReference>
<dbReference type="HOGENOM" id="CLU_024199_2_2_1"/>
<organism evidence="1 2">
    <name type="scientific">Heterobasidion irregulare (strain TC 32-1)</name>
    <dbReference type="NCBI Taxonomy" id="747525"/>
    <lineage>
        <taxon>Eukaryota</taxon>
        <taxon>Fungi</taxon>
        <taxon>Dikarya</taxon>
        <taxon>Basidiomycota</taxon>
        <taxon>Agaricomycotina</taxon>
        <taxon>Agaricomycetes</taxon>
        <taxon>Russulales</taxon>
        <taxon>Bondarzewiaceae</taxon>
        <taxon>Heterobasidion</taxon>
        <taxon>Heterobasidion annosum species complex</taxon>
    </lineage>
</organism>
<proteinExistence type="predicted"/>
<dbReference type="InParanoid" id="W4JQ36"/>
<gene>
    <name evidence="1" type="ORF">HETIRDRAFT_422930</name>
</gene>
<dbReference type="RefSeq" id="XP_009552635.1">
    <property type="nucleotide sequence ID" value="XM_009554340.1"/>
</dbReference>
<dbReference type="OrthoDB" id="3229088at2759"/>
<dbReference type="GeneID" id="20673856"/>
<accession>W4JQ36</accession>
<dbReference type="InterPro" id="IPR032675">
    <property type="entry name" value="LRR_dom_sf"/>
</dbReference>
<dbReference type="KEGG" id="hir:HETIRDRAFT_422930"/>
<dbReference type="Gene3D" id="3.80.10.10">
    <property type="entry name" value="Ribonuclease Inhibitor"/>
    <property type="match status" value="1"/>
</dbReference>
<protein>
    <submittedName>
        <fullName evidence="1">Uncharacterized protein</fullName>
    </submittedName>
</protein>
<reference evidence="1 2" key="1">
    <citation type="journal article" date="2012" name="New Phytol.">
        <title>Insight into trade-off between wood decay and parasitism from the genome of a fungal forest pathogen.</title>
        <authorList>
            <person name="Olson A."/>
            <person name="Aerts A."/>
            <person name="Asiegbu F."/>
            <person name="Belbahri L."/>
            <person name="Bouzid O."/>
            <person name="Broberg A."/>
            <person name="Canback B."/>
            <person name="Coutinho P.M."/>
            <person name="Cullen D."/>
            <person name="Dalman K."/>
            <person name="Deflorio G."/>
            <person name="van Diepen L.T."/>
            <person name="Dunand C."/>
            <person name="Duplessis S."/>
            <person name="Durling M."/>
            <person name="Gonthier P."/>
            <person name="Grimwood J."/>
            <person name="Fossdal C.G."/>
            <person name="Hansson D."/>
            <person name="Henrissat B."/>
            <person name="Hietala A."/>
            <person name="Himmelstrand K."/>
            <person name="Hoffmeister D."/>
            <person name="Hogberg N."/>
            <person name="James T.Y."/>
            <person name="Karlsson M."/>
            <person name="Kohler A."/>
            <person name="Kues U."/>
            <person name="Lee Y.H."/>
            <person name="Lin Y.C."/>
            <person name="Lind M."/>
            <person name="Lindquist E."/>
            <person name="Lombard V."/>
            <person name="Lucas S."/>
            <person name="Lunden K."/>
            <person name="Morin E."/>
            <person name="Murat C."/>
            <person name="Park J."/>
            <person name="Raffaello T."/>
            <person name="Rouze P."/>
            <person name="Salamov A."/>
            <person name="Schmutz J."/>
            <person name="Solheim H."/>
            <person name="Stahlberg J."/>
            <person name="Velez H."/>
            <person name="de Vries R.P."/>
            <person name="Wiebenga A."/>
            <person name="Woodward S."/>
            <person name="Yakovlev I."/>
            <person name="Garbelotto M."/>
            <person name="Martin F."/>
            <person name="Grigoriev I.V."/>
            <person name="Stenlid J."/>
        </authorList>
    </citation>
    <scope>NUCLEOTIDE SEQUENCE [LARGE SCALE GENOMIC DNA]</scope>
    <source>
        <strain evidence="1 2">TC 32-1</strain>
    </source>
</reference>
<sequence length="552" mass="62011">MKFRLVGPPKLEAHIESLDDTAWQQPTQTHVATPSKSSGIHRRSPDLDARLAARIHINELPIEILSNIIERLVDSSTSLATKHFRDQFIAMLVCRLWRAVAISSPSLWTFINLSWDGRLVEAFLRRSGALPLTIYSYGCTIPPWLPDVAARHSLRFQHIEIDEQVYDVDSSILAHPILEALSFPAPLLETLKILIYAPGYFSDEPQGMISLPPLFADVTPKLRTLELSHYTCWPGNCFTGIIKFSFGPPSDAGHLLTSQLFEFLEANPTLQCLEFSQIQLMRNVTDRIITLPNLQTLGIYDFQPEDALYLLSLLGLPASVVVTCTYPRLHNVDHERGLVFPHNIPLVHIRDSDVLAIAGSVAIHSLKVFAVCADANVSWFVEHYVRTDHVFDTPSFHRIIGAHSFSQSLRGVTRLSITFSRDFDFVGLSSSVWAAALDCFPKLSILTVEFGRLTDIVAALQPTPTDPDIRCPHLSRLHLSNVLDDDFTRFLDLVEFLRKYGRPAVQGIEVQVQDRTPPGLEIASLRKHFDFVQVSRGDSSVTITRWGAKNRE</sequence>
<dbReference type="SUPFAM" id="SSF52047">
    <property type="entry name" value="RNI-like"/>
    <property type="match status" value="1"/>
</dbReference>
<keyword evidence="2" id="KW-1185">Reference proteome</keyword>
<dbReference type="eggNOG" id="ENOG502T10X">
    <property type="taxonomic scope" value="Eukaryota"/>
</dbReference>